<name>A0A8B2NLH3_9HYPH</name>
<evidence type="ECO:0000256" key="4">
    <source>
        <dbReference type="PIRSR" id="PIRSR001365-2"/>
    </source>
</evidence>
<dbReference type="Gene3D" id="3.20.20.70">
    <property type="entry name" value="Aldolase class I"/>
    <property type="match status" value="1"/>
</dbReference>
<dbReference type="GO" id="GO:0008840">
    <property type="term" value="F:4-hydroxy-tetrahydrodipicolinate synthase activity"/>
    <property type="evidence" value="ECO:0007669"/>
    <property type="project" value="TreeGrafter"/>
</dbReference>
<dbReference type="Pfam" id="PF00701">
    <property type="entry name" value="DHDPS"/>
    <property type="match status" value="1"/>
</dbReference>
<dbReference type="RefSeq" id="WP_111346565.1">
    <property type="nucleotide sequence ID" value="NZ_QHHQ01000003.1"/>
</dbReference>
<dbReference type="InterPro" id="IPR002220">
    <property type="entry name" value="DapA-like"/>
</dbReference>
<comment type="caution">
    <text evidence="5">The sequence shown here is derived from an EMBL/GenBank/DDBJ whole genome shotgun (WGS) entry which is preliminary data.</text>
</comment>
<protein>
    <submittedName>
        <fullName evidence="5">Dihydrodipicolinate synthase family protein</fullName>
    </submittedName>
</protein>
<keyword evidence="2 3" id="KW-0456">Lyase</keyword>
<dbReference type="GO" id="GO:0005829">
    <property type="term" value="C:cytosol"/>
    <property type="evidence" value="ECO:0007669"/>
    <property type="project" value="TreeGrafter"/>
</dbReference>
<dbReference type="PANTHER" id="PTHR12128">
    <property type="entry name" value="DIHYDRODIPICOLINATE SYNTHASE"/>
    <property type="match status" value="1"/>
</dbReference>
<evidence type="ECO:0000313" key="6">
    <source>
        <dbReference type="Proteomes" id="UP000249590"/>
    </source>
</evidence>
<sequence length="315" mass="33656">MAQRLTEDARGVFIISATPFTDDGAIDHASIDRLTDFYLASGVDGITILGMMGEAPKLTTAESEAVLTRVLKRVNGRVPVVVGVSNPGLDNMYALANVAMDNGAAGVMIAPNAASKTESNLVSLFETIAKALKDVPIVYQDFPLTTSMPISAGAFVSIVEAVPSVVMLKHEDWPGLPKLSAVRESSEKRGARRVSILCGNGGLYLPQELARGADGAMTGFAYPEMLVEVVKRFHAGDQDGAEDVFDLYLPLVRHEQQPGFGLAVRKEILRRRGIISSAATRAPGPKLDATGHAELTRMMDRLARRLDGRLAAAAQ</sequence>
<keyword evidence="6" id="KW-1185">Reference proteome</keyword>
<dbReference type="OrthoDB" id="9796205at2"/>
<dbReference type="AlphaFoldDB" id="A0A8B2NLH3"/>
<evidence type="ECO:0000256" key="3">
    <source>
        <dbReference type="PIRNR" id="PIRNR001365"/>
    </source>
</evidence>
<accession>A0A8B2NLH3</accession>
<dbReference type="PRINTS" id="PR00146">
    <property type="entry name" value="DHPICSNTHASE"/>
</dbReference>
<dbReference type="PIRSF" id="PIRSF001365">
    <property type="entry name" value="DHDPS"/>
    <property type="match status" value="1"/>
</dbReference>
<dbReference type="InterPro" id="IPR013785">
    <property type="entry name" value="Aldolase_TIM"/>
</dbReference>
<feature type="binding site" evidence="4">
    <location>
        <position position="217"/>
    </location>
    <ligand>
        <name>pyruvate</name>
        <dbReference type="ChEBI" id="CHEBI:15361"/>
    </ligand>
</feature>
<evidence type="ECO:0000256" key="1">
    <source>
        <dbReference type="ARBA" id="ARBA00007592"/>
    </source>
</evidence>
<gene>
    <name evidence="5" type="ORF">DLJ53_14835</name>
</gene>
<evidence type="ECO:0000256" key="2">
    <source>
        <dbReference type="ARBA" id="ARBA00023239"/>
    </source>
</evidence>
<dbReference type="SMART" id="SM01130">
    <property type="entry name" value="DHDPS"/>
    <property type="match status" value="1"/>
</dbReference>
<dbReference type="CDD" id="cd00408">
    <property type="entry name" value="DHDPS-like"/>
    <property type="match status" value="1"/>
</dbReference>
<organism evidence="5 6">
    <name type="scientific">Acuticoccus sediminis</name>
    <dbReference type="NCBI Taxonomy" id="2184697"/>
    <lineage>
        <taxon>Bacteria</taxon>
        <taxon>Pseudomonadati</taxon>
        <taxon>Pseudomonadota</taxon>
        <taxon>Alphaproteobacteria</taxon>
        <taxon>Hyphomicrobiales</taxon>
        <taxon>Amorphaceae</taxon>
        <taxon>Acuticoccus</taxon>
    </lineage>
</organism>
<dbReference type="SUPFAM" id="SSF51569">
    <property type="entry name" value="Aldolase"/>
    <property type="match status" value="1"/>
</dbReference>
<proteinExistence type="inferred from homology"/>
<dbReference type="EMBL" id="QHHQ01000003">
    <property type="protein sequence ID" value="RAI00536.1"/>
    <property type="molecule type" value="Genomic_DNA"/>
</dbReference>
<comment type="similarity">
    <text evidence="1 3">Belongs to the DapA family.</text>
</comment>
<dbReference type="PANTHER" id="PTHR12128:SF66">
    <property type="entry name" value="4-HYDROXY-2-OXOGLUTARATE ALDOLASE, MITOCHONDRIAL"/>
    <property type="match status" value="1"/>
</dbReference>
<reference evidence="5 6" key="1">
    <citation type="submission" date="2018-05" db="EMBL/GenBank/DDBJ databases">
        <title>Acuticoccus sediminis sp. nov., isolated from deep-sea sediment of Indian Ocean.</title>
        <authorList>
            <person name="Liu X."/>
            <person name="Lai Q."/>
            <person name="Du Y."/>
            <person name="Sun F."/>
            <person name="Zhang X."/>
            <person name="Wang S."/>
            <person name="Shao Z."/>
        </authorList>
    </citation>
    <scope>NUCLEOTIDE SEQUENCE [LARGE SCALE GENOMIC DNA]</scope>
    <source>
        <strain evidence="5 6">PTG4-2</strain>
    </source>
</reference>
<dbReference type="Proteomes" id="UP000249590">
    <property type="component" value="Unassembled WGS sequence"/>
</dbReference>
<evidence type="ECO:0000313" key="5">
    <source>
        <dbReference type="EMBL" id="RAI00536.1"/>
    </source>
</evidence>